<feature type="transmembrane region" description="Helical" evidence="10">
    <location>
        <begin position="15"/>
        <end position="36"/>
    </location>
</feature>
<dbReference type="Gene3D" id="3.40.50.11730">
    <property type="entry name" value="Peroxisome assembly protein 22"/>
    <property type="match status" value="1"/>
</dbReference>
<gene>
    <name evidence="11" type="ORF">Cboi02_000177600</name>
</gene>
<dbReference type="InterPro" id="IPR024359">
    <property type="entry name" value="Peroxin-22"/>
</dbReference>
<evidence type="ECO:0000256" key="2">
    <source>
        <dbReference type="ARBA" id="ARBA00004549"/>
    </source>
</evidence>
<comment type="similarity">
    <text evidence="3">Belongs to the peroxin-22 family.</text>
</comment>
<evidence type="ECO:0000256" key="3">
    <source>
        <dbReference type="ARBA" id="ARBA00009642"/>
    </source>
</evidence>
<dbReference type="Pfam" id="PF12827">
    <property type="entry name" value="Peroxin-22"/>
    <property type="match status" value="1"/>
</dbReference>
<comment type="caution">
    <text evidence="11">The sequence shown here is derived from an EMBL/GenBank/DDBJ whole genome shotgun (WGS) entry which is preliminary data.</text>
</comment>
<dbReference type="GO" id="GO:0007031">
    <property type="term" value="P:peroxisome organization"/>
    <property type="evidence" value="ECO:0007669"/>
    <property type="project" value="UniProtKB-KW"/>
</dbReference>
<comment type="subcellular location">
    <subcellularLocation>
        <location evidence="2">Peroxisome membrane</location>
        <topology evidence="2">Single-pass membrane protein</topology>
    </subcellularLocation>
</comment>
<evidence type="ECO:0000256" key="6">
    <source>
        <dbReference type="ARBA" id="ARBA00022692"/>
    </source>
</evidence>
<evidence type="ECO:0000256" key="4">
    <source>
        <dbReference type="ARBA" id="ARBA00018967"/>
    </source>
</evidence>
<keyword evidence="9" id="KW-0576">Peroxisome</keyword>
<keyword evidence="5" id="KW-0962">Peroxisome biogenesis</keyword>
<protein>
    <recommendedName>
        <fullName evidence="4">Peroxisome assembly protein 22</fullName>
    </recommendedName>
</protein>
<dbReference type="EMBL" id="BSXN01000457">
    <property type="protein sequence ID" value="GME68642.1"/>
    <property type="molecule type" value="Genomic_DNA"/>
</dbReference>
<evidence type="ECO:0000256" key="10">
    <source>
        <dbReference type="SAM" id="Phobius"/>
    </source>
</evidence>
<keyword evidence="7 10" id="KW-1133">Transmembrane helix</keyword>
<dbReference type="InterPro" id="IPR038613">
    <property type="entry name" value="Peroxin-22_C_sf"/>
</dbReference>
<keyword evidence="12" id="KW-1185">Reference proteome</keyword>
<name>A0A9W6W8S0_CANBO</name>
<evidence type="ECO:0000256" key="1">
    <source>
        <dbReference type="ARBA" id="ARBA00003659"/>
    </source>
</evidence>
<dbReference type="AlphaFoldDB" id="A0A9W6W8S0"/>
<evidence type="ECO:0000256" key="5">
    <source>
        <dbReference type="ARBA" id="ARBA00022593"/>
    </source>
</evidence>
<proteinExistence type="inferred from homology"/>
<accession>A0A9W6W8S0</accession>
<organism evidence="11 12">
    <name type="scientific">Candida boidinii</name>
    <name type="common">Yeast</name>
    <dbReference type="NCBI Taxonomy" id="5477"/>
    <lineage>
        <taxon>Eukaryota</taxon>
        <taxon>Fungi</taxon>
        <taxon>Dikarya</taxon>
        <taxon>Ascomycota</taxon>
        <taxon>Saccharomycotina</taxon>
        <taxon>Pichiomycetes</taxon>
        <taxon>Pichiales</taxon>
        <taxon>Pichiaceae</taxon>
        <taxon>Ogataea</taxon>
        <taxon>Ogataea/Candida clade</taxon>
    </lineage>
</organism>
<comment type="function">
    <text evidence="1">Involved in peroxisome biogenesis.</text>
</comment>
<evidence type="ECO:0000256" key="7">
    <source>
        <dbReference type="ARBA" id="ARBA00022989"/>
    </source>
</evidence>
<dbReference type="GO" id="GO:0005778">
    <property type="term" value="C:peroxisomal membrane"/>
    <property type="evidence" value="ECO:0007669"/>
    <property type="project" value="UniProtKB-SubCell"/>
</dbReference>
<evidence type="ECO:0000313" key="11">
    <source>
        <dbReference type="EMBL" id="GME68642.1"/>
    </source>
</evidence>
<evidence type="ECO:0000313" key="12">
    <source>
        <dbReference type="Proteomes" id="UP001165120"/>
    </source>
</evidence>
<evidence type="ECO:0000256" key="9">
    <source>
        <dbReference type="ARBA" id="ARBA00023140"/>
    </source>
</evidence>
<keyword evidence="6 10" id="KW-0812">Transmembrane</keyword>
<reference evidence="11" key="1">
    <citation type="submission" date="2023-04" db="EMBL/GenBank/DDBJ databases">
        <title>Candida boidinii NBRC 10035.</title>
        <authorList>
            <person name="Ichikawa N."/>
            <person name="Sato H."/>
            <person name="Tonouchi N."/>
        </authorList>
    </citation>
    <scope>NUCLEOTIDE SEQUENCE</scope>
    <source>
        <strain evidence="11">NBRC 10035</strain>
    </source>
</reference>
<evidence type="ECO:0000256" key="8">
    <source>
        <dbReference type="ARBA" id="ARBA00023136"/>
    </source>
</evidence>
<keyword evidence="8 10" id="KW-0472">Membrane</keyword>
<dbReference type="Proteomes" id="UP001165120">
    <property type="component" value="Unassembled WGS sequence"/>
</dbReference>
<sequence length="199" mass="22737">MSTNRGKKEATKSKYTTALAALVVAGGFLYSGYSYYKKNILGETEDEIKISDPSSGGNKKRLTFISLVLSESMVESENDKLRLKQFFKDLTNLTVVLHPYLHKQDILKILEIDEEEDGFRIIETTKEESCFHILKQIGSSISIFKSKDFSLNQNEIEEFHLNSFLSNIIDLDNYSSNSEDSEHSDNSTNVYDFLENYVK</sequence>